<sequence>MKWLRRGVLLMAMLLGVSSIPAIGFALPGEISYYSGSTLFTRYTGSETFNGSAYTPHSPNRYNSYEKRFKLHFDKYRYKFRSSGSTTFYFAIAKITPEFPDGQSMYEQQLSSFSSYSNYLDGDYYIYMYDFSGNTSNLNLSQLEVSAVTPGEVRLYSPGSFSYTSGYFAGSGSSYLLRGSTHTIDAYVEGVPTSVVASVTTSTGTTVLGNLSYVPGTIGRYKLDYTFNEHYDTRNAQKPTLKITATYPNDIRGASVVVASQPIYVTEMDYNYYQRNDSTWYYNSPTDNSFAGPATSAFTCYHFVADISDTSYTGSPQQGNDADIINFMKKQGAHASRPGISYSTASMTPIAFPDAIYYTNYHFAKVTNWDASGNPTEIVSKWGGLELIKSTSAAPFSNSIATYGAPRIYFKR</sequence>
<proteinExistence type="predicted"/>
<evidence type="ECO:0000313" key="1">
    <source>
        <dbReference type="EMBL" id="GGG65202.1"/>
    </source>
</evidence>
<reference evidence="1 2" key="1">
    <citation type="journal article" date="2014" name="Int. J. Syst. Evol. Microbiol.">
        <title>Complete genome sequence of Corynebacterium casei LMG S-19264T (=DSM 44701T), isolated from a smear-ripened cheese.</title>
        <authorList>
            <consortium name="US DOE Joint Genome Institute (JGI-PGF)"/>
            <person name="Walter F."/>
            <person name="Albersmeier A."/>
            <person name="Kalinowski J."/>
            <person name="Ruckert C."/>
        </authorList>
    </citation>
    <scope>NUCLEOTIDE SEQUENCE [LARGE SCALE GENOMIC DNA]</scope>
    <source>
        <strain evidence="1 2">CGMCC 1.15286</strain>
    </source>
</reference>
<organism evidence="1 2">
    <name type="scientific">Paenibacillus radicis</name>
    <name type="common">ex Gao et al. 2016</name>
    <dbReference type="NCBI Taxonomy" id="1737354"/>
    <lineage>
        <taxon>Bacteria</taxon>
        <taxon>Bacillati</taxon>
        <taxon>Bacillota</taxon>
        <taxon>Bacilli</taxon>
        <taxon>Bacillales</taxon>
        <taxon>Paenibacillaceae</taxon>
        <taxon>Paenibacillus</taxon>
    </lineage>
</organism>
<dbReference type="EMBL" id="BMHY01000003">
    <property type="protein sequence ID" value="GGG65202.1"/>
    <property type="molecule type" value="Genomic_DNA"/>
</dbReference>
<keyword evidence="2" id="KW-1185">Reference proteome</keyword>
<protein>
    <submittedName>
        <fullName evidence="1">Uncharacterized protein</fullName>
    </submittedName>
</protein>
<evidence type="ECO:0000313" key="2">
    <source>
        <dbReference type="Proteomes" id="UP000600247"/>
    </source>
</evidence>
<comment type="caution">
    <text evidence="1">The sequence shown here is derived from an EMBL/GenBank/DDBJ whole genome shotgun (WGS) entry which is preliminary data.</text>
</comment>
<dbReference type="AlphaFoldDB" id="A0A917H2C3"/>
<dbReference type="Proteomes" id="UP000600247">
    <property type="component" value="Unassembled WGS sequence"/>
</dbReference>
<gene>
    <name evidence="1" type="ORF">GCM10010918_19190</name>
</gene>
<name>A0A917H2C3_9BACL</name>
<accession>A0A917H2C3</accession>